<name>A0ABR2WBC5_9FUNG</name>
<dbReference type="InterPro" id="IPR023606">
    <property type="entry name" value="CoA-Trfase_III_dom_1_sf"/>
</dbReference>
<evidence type="ECO:0000256" key="1">
    <source>
        <dbReference type="ARBA" id="ARBA00008383"/>
    </source>
</evidence>
<gene>
    <name evidence="2" type="ORF">K7432_000324</name>
</gene>
<reference evidence="2 3" key="1">
    <citation type="submission" date="2023-04" db="EMBL/GenBank/DDBJ databases">
        <title>Genome of Basidiobolus ranarum AG-B5.</title>
        <authorList>
            <person name="Stajich J.E."/>
            <person name="Carter-House D."/>
            <person name="Gryganskyi A."/>
        </authorList>
    </citation>
    <scope>NUCLEOTIDE SEQUENCE [LARGE SCALE GENOMIC DNA]</scope>
    <source>
        <strain evidence="2 3">AG-B5</strain>
    </source>
</reference>
<dbReference type="Proteomes" id="UP001479436">
    <property type="component" value="Unassembled WGS sequence"/>
</dbReference>
<organism evidence="2 3">
    <name type="scientific">Basidiobolus ranarum</name>
    <dbReference type="NCBI Taxonomy" id="34480"/>
    <lineage>
        <taxon>Eukaryota</taxon>
        <taxon>Fungi</taxon>
        <taxon>Fungi incertae sedis</taxon>
        <taxon>Zoopagomycota</taxon>
        <taxon>Entomophthoromycotina</taxon>
        <taxon>Basidiobolomycetes</taxon>
        <taxon>Basidiobolales</taxon>
        <taxon>Basidiobolaceae</taxon>
        <taxon>Basidiobolus</taxon>
    </lineage>
</organism>
<evidence type="ECO:0000313" key="3">
    <source>
        <dbReference type="Proteomes" id="UP001479436"/>
    </source>
</evidence>
<dbReference type="Gene3D" id="3.40.50.10540">
    <property type="entry name" value="Crotonobetainyl-coa:carnitine coa-transferase, domain 1"/>
    <property type="match status" value="1"/>
</dbReference>
<keyword evidence="3" id="KW-1185">Reference proteome</keyword>
<dbReference type="InterPro" id="IPR003673">
    <property type="entry name" value="CoA-Trfase_fam_III"/>
</dbReference>
<accession>A0ABR2WBC5</accession>
<comment type="similarity">
    <text evidence="1">Belongs to the CoA-transferase III family.</text>
</comment>
<protein>
    <submittedName>
        <fullName evidence="2">Uncharacterized protein</fullName>
    </submittedName>
</protein>
<evidence type="ECO:0000313" key="2">
    <source>
        <dbReference type="EMBL" id="KAK9729355.1"/>
    </source>
</evidence>
<dbReference type="Pfam" id="PF02515">
    <property type="entry name" value="CoA_transf_3"/>
    <property type="match status" value="1"/>
</dbReference>
<dbReference type="PANTHER" id="PTHR48229:SF1">
    <property type="entry name" value="ALPHA METHYLACYL-COA RACEMASE-RELATED"/>
    <property type="match status" value="1"/>
</dbReference>
<dbReference type="InterPro" id="IPR052985">
    <property type="entry name" value="CoA-trans_III_biosynth/detox"/>
</dbReference>
<dbReference type="SUPFAM" id="SSF89796">
    <property type="entry name" value="CoA-transferase family III (CaiB/BaiF)"/>
    <property type="match status" value="2"/>
</dbReference>
<dbReference type="EMBL" id="JASJQH010006881">
    <property type="protein sequence ID" value="KAK9729355.1"/>
    <property type="molecule type" value="Genomic_DNA"/>
</dbReference>
<comment type="caution">
    <text evidence="2">The sequence shown here is derived from an EMBL/GenBank/DDBJ whole genome shotgun (WGS) entry which is preliminary data.</text>
</comment>
<proteinExistence type="inferred from homology"/>
<sequence>MAYLSVPEEARRLLNILIEKNPALRISKDYAQSNIKFEGGDLPMMPGNMKSGPFAGAAFAALGAVADQIAQLRFGTSPSQIKVDTDHASYFLGCVTLFSADGKVGLDCFNLAPKWDGGWWDTPMLKESTAIYKTKDGRFFQLHGDLDASILLKDIGLDDKDPKATNDSEAHRIIGDWAKQYTADELEALMIKLRHSGSKCYEPEEWLATPMGQALAKRPLFDVRELAPSSVPIPFPTSKNNRILEGIKVVEMVRVIAGPTIGRTLAEFGAQVIKVNPPHLRDITGLQFTLTAGKHTIGIDARKPEDKAKLESLVAEADVFVNGFRPGSLERLGFGKQRVLELVQKAKGKDAGIVYVDENCYGLEGPYNERPGWQQIADASSGVNIVQGRSLGYSNQAVLPPLPIADLRGGVAGAISTLIALRDRAIRGGSYNVVSPLTAVDMFLVSKEVGLYPPEMVEESRKEFQWGAITPQDSVLDILTNLTTRWAVTRPDQLDMEKSPFFARFNDGPFGSMNIIAPVTRIDQYPSKWDHPPRPYCYDQPTFDYE</sequence>
<dbReference type="PANTHER" id="PTHR48229">
    <property type="entry name" value="CAIB/BAIF FAMILY ENZYME (AFU_ORTHOLOGUE AFUA_1G05360)-RELATED"/>
    <property type="match status" value="1"/>
</dbReference>